<dbReference type="Gene3D" id="3.40.630.10">
    <property type="entry name" value="Zn peptidases"/>
    <property type="match status" value="1"/>
</dbReference>
<dbReference type="RefSeq" id="WP_068345643.1">
    <property type="nucleotide sequence ID" value="NZ_JFHK01000002.1"/>
</dbReference>
<dbReference type="PATRIC" id="fig|1453497.3.peg.720"/>
<dbReference type="GO" id="GO:0004177">
    <property type="term" value="F:aminopeptidase activity"/>
    <property type="evidence" value="ECO:0007669"/>
    <property type="project" value="UniProtKB-UniRule"/>
</dbReference>
<dbReference type="GO" id="GO:0006508">
    <property type="term" value="P:proteolysis"/>
    <property type="evidence" value="ECO:0007669"/>
    <property type="project" value="UniProtKB-KW"/>
</dbReference>
<sequence>MKFELLKKLSEIPGISGFEEPVADFIEEEIKGKVDNYWRDSVGNLIALKKGKGENTKKLMLLAHMDEVGLMISKINKDGTLGITRVGGVDPRVLIGKKVLVGKDLLEGVIGFKAIHLQSDDSLFKAPDYKNLSIYAGFNSKEEASGKVKVGDPVYFNTQYEEVGHYALGKAFDDRSGCVVLLEVLKALEDISLEHDVYFSWVVQEEVGLRGSGVAASQVVPDAAIVFENTTAGDNPEIPESRWATRLGEGPALTFAHGGLVLNRRIFDVIKATAERHDIPYQYKARLAGGTDAARLARVLSGIPSGVISTPSRYIHSPVSMIDTRDFSAVIELAKILVIEGKVLPE</sequence>
<evidence type="ECO:0000256" key="2">
    <source>
        <dbReference type="ARBA" id="ARBA00022438"/>
    </source>
</evidence>
<keyword evidence="4 8" id="KW-0479">Metal-binding</keyword>
<feature type="binding site" evidence="8">
    <location>
        <position position="206"/>
    </location>
    <ligand>
        <name>Zn(2+)</name>
        <dbReference type="ChEBI" id="CHEBI:29105"/>
        <label>2</label>
    </ligand>
</feature>
<comment type="similarity">
    <text evidence="1 6">Belongs to the peptidase M42 family.</text>
</comment>
<reference evidence="9 10" key="1">
    <citation type="submission" date="2014-02" db="EMBL/GenBank/DDBJ databases">
        <title>Kosmotoga genome sequencing.</title>
        <authorList>
            <person name="Pollo S.M."/>
            <person name="Charchuk R."/>
            <person name="Nesbo C.L."/>
        </authorList>
    </citation>
    <scope>NUCLEOTIDE SEQUENCE [LARGE SCALE GENOMIC DNA]</scope>
    <source>
        <strain evidence="9 10">S304</strain>
    </source>
</reference>
<feature type="binding site" evidence="8">
    <location>
        <position position="316"/>
    </location>
    <ligand>
        <name>Zn(2+)</name>
        <dbReference type="ChEBI" id="CHEBI:29105"/>
        <label>2</label>
    </ligand>
</feature>
<gene>
    <name evidence="9" type="ORF">AT15_03645</name>
</gene>
<dbReference type="AlphaFoldDB" id="A0A176K4C2"/>
<dbReference type="PANTHER" id="PTHR32481">
    <property type="entry name" value="AMINOPEPTIDASE"/>
    <property type="match status" value="1"/>
</dbReference>
<dbReference type="Proteomes" id="UP000077339">
    <property type="component" value="Unassembled WGS sequence"/>
</dbReference>
<comment type="caution">
    <text evidence="9">The sequence shown here is derived from an EMBL/GenBank/DDBJ whole genome shotgun (WGS) entry which is preliminary data.</text>
</comment>
<dbReference type="Pfam" id="PF05343">
    <property type="entry name" value="Peptidase_M42"/>
    <property type="match status" value="1"/>
</dbReference>
<proteinExistence type="inferred from homology"/>
<accession>A0A176K4C2</accession>
<feature type="binding site" evidence="8">
    <location>
        <position position="173"/>
    </location>
    <ligand>
        <name>Zn(2+)</name>
        <dbReference type="ChEBI" id="CHEBI:29105"/>
        <label>2</label>
    </ligand>
</feature>
<dbReference type="InterPro" id="IPR023367">
    <property type="entry name" value="Peptidase_M42_dom2"/>
</dbReference>
<evidence type="ECO:0000256" key="8">
    <source>
        <dbReference type="PIRSR" id="PIRSR001123-2"/>
    </source>
</evidence>
<evidence type="ECO:0000256" key="1">
    <source>
        <dbReference type="ARBA" id="ARBA00006272"/>
    </source>
</evidence>
<keyword evidence="5" id="KW-0378">Hydrolase</keyword>
<evidence type="ECO:0000256" key="7">
    <source>
        <dbReference type="PIRSR" id="PIRSR001123-1"/>
    </source>
</evidence>
<keyword evidence="10" id="KW-1185">Reference proteome</keyword>
<dbReference type="SUPFAM" id="SSF53187">
    <property type="entry name" value="Zn-dependent exopeptidases"/>
    <property type="match status" value="1"/>
</dbReference>
<evidence type="ECO:0000313" key="9">
    <source>
        <dbReference type="EMBL" id="OAA31931.1"/>
    </source>
</evidence>
<feature type="active site" description="Proton acceptor" evidence="7">
    <location>
        <position position="205"/>
    </location>
</feature>
<dbReference type="InterPro" id="IPR051464">
    <property type="entry name" value="Peptidase_M42_aminopept"/>
</dbReference>
<feature type="binding site" evidence="8">
    <location>
        <position position="173"/>
    </location>
    <ligand>
        <name>Zn(2+)</name>
        <dbReference type="ChEBI" id="CHEBI:29105"/>
        <label>1</label>
    </ligand>
</feature>
<keyword evidence="2" id="KW-0031">Aminopeptidase</keyword>
<evidence type="ECO:0000256" key="4">
    <source>
        <dbReference type="ARBA" id="ARBA00022723"/>
    </source>
</evidence>
<evidence type="ECO:0000313" key="10">
    <source>
        <dbReference type="Proteomes" id="UP000077339"/>
    </source>
</evidence>
<organism evidence="9 10">
    <name type="scientific">Kosmotoga arenicorallina S304</name>
    <dbReference type="NCBI Taxonomy" id="1453497"/>
    <lineage>
        <taxon>Bacteria</taxon>
        <taxon>Thermotogati</taxon>
        <taxon>Thermotogota</taxon>
        <taxon>Thermotogae</taxon>
        <taxon>Kosmotogales</taxon>
        <taxon>Kosmotogaceae</taxon>
        <taxon>Kosmotoga</taxon>
    </lineage>
</organism>
<dbReference type="SUPFAM" id="SSF101821">
    <property type="entry name" value="Aminopeptidase/glucanase lid domain"/>
    <property type="match status" value="1"/>
</dbReference>
<protein>
    <submittedName>
        <fullName evidence="9">Peptidase M42</fullName>
    </submittedName>
</protein>
<feature type="binding site" evidence="8">
    <location>
        <position position="228"/>
    </location>
    <ligand>
        <name>Zn(2+)</name>
        <dbReference type="ChEBI" id="CHEBI:29105"/>
        <label>1</label>
    </ligand>
</feature>
<dbReference type="CDD" id="cd05656">
    <property type="entry name" value="M42_Frv"/>
    <property type="match status" value="1"/>
</dbReference>
<evidence type="ECO:0000256" key="5">
    <source>
        <dbReference type="ARBA" id="ARBA00022801"/>
    </source>
</evidence>
<dbReference type="PANTHER" id="PTHR32481:SF5">
    <property type="entry name" value="ENDOGLUCANASE"/>
    <property type="match status" value="1"/>
</dbReference>
<dbReference type="InterPro" id="IPR008007">
    <property type="entry name" value="Peptidase_M42"/>
</dbReference>
<dbReference type="GO" id="GO:0046872">
    <property type="term" value="F:metal ion binding"/>
    <property type="evidence" value="ECO:0007669"/>
    <property type="project" value="UniProtKB-UniRule"/>
</dbReference>
<feature type="binding site" evidence="8">
    <location>
        <position position="64"/>
    </location>
    <ligand>
        <name>Zn(2+)</name>
        <dbReference type="ChEBI" id="CHEBI:29105"/>
        <label>1</label>
    </ligand>
</feature>
<dbReference type="EMBL" id="JFHK01000002">
    <property type="protein sequence ID" value="OAA31931.1"/>
    <property type="molecule type" value="Genomic_DNA"/>
</dbReference>
<dbReference type="PIRSF" id="PIRSF001123">
    <property type="entry name" value="PepA_GA"/>
    <property type="match status" value="1"/>
</dbReference>
<dbReference type="OrthoDB" id="48055at2"/>
<name>A0A176K4C2_9BACT</name>
<evidence type="ECO:0000256" key="3">
    <source>
        <dbReference type="ARBA" id="ARBA00022670"/>
    </source>
</evidence>
<evidence type="ECO:0000256" key="6">
    <source>
        <dbReference type="PIRNR" id="PIRNR001123"/>
    </source>
</evidence>
<comment type="cofactor">
    <cofactor evidence="8">
        <name>a divalent metal cation</name>
        <dbReference type="ChEBI" id="CHEBI:60240"/>
    </cofactor>
    <text evidence="8">Binds 2 divalent metal cations per subunit.</text>
</comment>
<dbReference type="Gene3D" id="2.40.30.40">
    <property type="entry name" value="Peptidase M42, domain 2"/>
    <property type="match status" value="1"/>
</dbReference>
<dbReference type="STRING" id="1453497.AT15_03645"/>
<keyword evidence="3" id="KW-0645">Protease</keyword>